<feature type="transmembrane region" description="Helical" evidence="1">
    <location>
        <begin position="139"/>
        <end position="158"/>
    </location>
</feature>
<evidence type="ECO:0000313" key="3">
    <source>
        <dbReference type="Proteomes" id="UP000535511"/>
    </source>
</evidence>
<feature type="transmembrane region" description="Helical" evidence="1">
    <location>
        <begin position="329"/>
        <end position="350"/>
    </location>
</feature>
<keyword evidence="2" id="KW-0436">Ligase</keyword>
<organism evidence="2 3">
    <name type="scientific">Nocardioides panaciterrulae</name>
    <dbReference type="NCBI Taxonomy" id="661492"/>
    <lineage>
        <taxon>Bacteria</taxon>
        <taxon>Bacillati</taxon>
        <taxon>Actinomycetota</taxon>
        <taxon>Actinomycetes</taxon>
        <taxon>Propionibacteriales</taxon>
        <taxon>Nocardioidaceae</taxon>
        <taxon>Nocardioides</taxon>
    </lineage>
</organism>
<feature type="transmembrane region" description="Helical" evidence="1">
    <location>
        <begin position="247"/>
        <end position="271"/>
    </location>
</feature>
<feature type="transmembrane region" description="Helical" evidence="1">
    <location>
        <begin position="178"/>
        <end position="195"/>
    </location>
</feature>
<evidence type="ECO:0000313" key="2">
    <source>
        <dbReference type="EMBL" id="NYD43073.1"/>
    </source>
</evidence>
<comment type="caution">
    <text evidence="2">The sequence shown here is derived from an EMBL/GenBank/DDBJ whole genome shotgun (WGS) entry which is preliminary data.</text>
</comment>
<protein>
    <submittedName>
        <fullName evidence="2">O-antigen ligase</fullName>
    </submittedName>
</protein>
<dbReference type="AlphaFoldDB" id="A0A7Y9JC62"/>
<feature type="transmembrane region" description="Helical" evidence="1">
    <location>
        <begin position="202"/>
        <end position="217"/>
    </location>
</feature>
<reference evidence="2 3" key="1">
    <citation type="submission" date="2020-07" db="EMBL/GenBank/DDBJ databases">
        <title>Sequencing the genomes of 1000 actinobacteria strains.</title>
        <authorList>
            <person name="Klenk H.-P."/>
        </authorList>
    </citation>
    <scope>NUCLEOTIDE SEQUENCE [LARGE SCALE GENOMIC DNA]</scope>
    <source>
        <strain evidence="2 3">DSM 21350</strain>
    </source>
</reference>
<feature type="transmembrane region" description="Helical" evidence="1">
    <location>
        <begin position="78"/>
        <end position="97"/>
    </location>
</feature>
<feature type="transmembrane region" description="Helical" evidence="1">
    <location>
        <begin position="223"/>
        <end position="240"/>
    </location>
</feature>
<keyword evidence="1" id="KW-0472">Membrane</keyword>
<feature type="transmembrane region" description="Helical" evidence="1">
    <location>
        <begin position="54"/>
        <end position="71"/>
    </location>
</feature>
<keyword evidence="3" id="KW-1185">Reference proteome</keyword>
<dbReference type="RefSeq" id="WP_179664632.1">
    <property type="nucleotide sequence ID" value="NZ_JACCBG010000001.1"/>
</dbReference>
<sequence length="402" mass="42938">MTVVMLGRGDTRRAASAPHLDRWLLLAWAALFLNVMPFSSALALIPFPDLMGKLISQGALPLALLFALLANPRGLLRPNVYVVLFAVLCTLALMVSPHNTFMLSSTFRAARFAGFMLVLWLLSPFWGRRDLALLRCHRNCLAVIIASVFVGAVVSPGRAFSFEGRLAGVIWPIFPTEVAHYASVLMGITVLLWMCRVVPGRHAAPILALTVPVLVATHTRTALVGGAVALVLASASLLLARSRARRTWMWGVLVAPTVLAVFTSELVSWFLRGQTSNEAAGLTGRTSVWSAVLSQPRPTTQEVFGSGMSNLSYNGLPIDSNWVGTYLDLGLVGVAIEAVLLIILLVTALLRPSGPGPAVAIFLVVYTIFSSITQTGMSGPTGTLLDLAVASAALTRSRGSEI</sequence>
<dbReference type="GO" id="GO:0016874">
    <property type="term" value="F:ligase activity"/>
    <property type="evidence" value="ECO:0007669"/>
    <property type="project" value="UniProtKB-KW"/>
</dbReference>
<proteinExistence type="predicted"/>
<feature type="transmembrane region" description="Helical" evidence="1">
    <location>
        <begin position="23"/>
        <end position="48"/>
    </location>
</feature>
<feature type="transmembrane region" description="Helical" evidence="1">
    <location>
        <begin position="357"/>
        <end position="377"/>
    </location>
</feature>
<evidence type="ECO:0000256" key="1">
    <source>
        <dbReference type="SAM" id="Phobius"/>
    </source>
</evidence>
<feature type="transmembrane region" description="Helical" evidence="1">
    <location>
        <begin position="109"/>
        <end position="127"/>
    </location>
</feature>
<keyword evidence="1" id="KW-1133">Transmembrane helix</keyword>
<gene>
    <name evidence="2" type="ORF">BJZ21_003156</name>
</gene>
<dbReference type="Proteomes" id="UP000535511">
    <property type="component" value="Unassembled WGS sequence"/>
</dbReference>
<keyword evidence="1" id="KW-0812">Transmembrane</keyword>
<name>A0A7Y9JC62_9ACTN</name>
<dbReference type="EMBL" id="JACCBG010000001">
    <property type="protein sequence ID" value="NYD43073.1"/>
    <property type="molecule type" value="Genomic_DNA"/>
</dbReference>
<accession>A0A7Y9JC62</accession>